<accession>A0ABP6S7N5</accession>
<feature type="region of interest" description="Disordered" evidence="1">
    <location>
        <begin position="37"/>
        <end position="87"/>
    </location>
</feature>
<name>A0ABP6S7N5_9ACTN</name>
<reference evidence="3" key="1">
    <citation type="journal article" date="2019" name="Int. J. Syst. Evol. Microbiol.">
        <title>The Global Catalogue of Microorganisms (GCM) 10K type strain sequencing project: providing services to taxonomists for standard genome sequencing and annotation.</title>
        <authorList>
            <consortium name="The Broad Institute Genomics Platform"/>
            <consortium name="The Broad Institute Genome Sequencing Center for Infectious Disease"/>
            <person name="Wu L."/>
            <person name="Ma J."/>
        </authorList>
    </citation>
    <scope>NUCLEOTIDE SEQUENCE [LARGE SCALE GENOMIC DNA]</scope>
    <source>
        <strain evidence="3">JCM 9651</strain>
    </source>
</reference>
<keyword evidence="3" id="KW-1185">Reference proteome</keyword>
<dbReference type="EMBL" id="BAAAYL010000001">
    <property type="protein sequence ID" value="GAA3370222.1"/>
    <property type="molecule type" value="Genomic_DNA"/>
</dbReference>
<proteinExistence type="predicted"/>
<sequence length="87" mass="9661">MLPEDFMPEDVTHLPGLQQMTEPQSQYGPMLEHCAADRAAGPEDVVPDGRRRGLTRTPPPAFRGQLTGPARPIRMSNQERPPVRCAE</sequence>
<comment type="caution">
    <text evidence="2">The sequence shown here is derived from an EMBL/GenBank/DDBJ whole genome shotgun (WGS) entry which is preliminary data.</text>
</comment>
<dbReference type="Proteomes" id="UP001499990">
    <property type="component" value="Unassembled WGS sequence"/>
</dbReference>
<gene>
    <name evidence="2" type="ORF">GCM10020367_15990</name>
</gene>
<evidence type="ECO:0000313" key="3">
    <source>
        <dbReference type="Proteomes" id="UP001499990"/>
    </source>
</evidence>
<organism evidence="2 3">
    <name type="scientific">Streptomyces sannanensis</name>
    <dbReference type="NCBI Taxonomy" id="285536"/>
    <lineage>
        <taxon>Bacteria</taxon>
        <taxon>Bacillati</taxon>
        <taxon>Actinomycetota</taxon>
        <taxon>Actinomycetes</taxon>
        <taxon>Kitasatosporales</taxon>
        <taxon>Streptomycetaceae</taxon>
        <taxon>Streptomyces</taxon>
    </lineage>
</organism>
<evidence type="ECO:0000313" key="2">
    <source>
        <dbReference type="EMBL" id="GAA3370222.1"/>
    </source>
</evidence>
<protein>
    <submittedName>
        <fullName evidence="2">Uncharacterized protein</fullName>
    </submittedName>
</protein>
<evidence type="ECO:0000256" key="1">
    <source>
        <dbReference type="SAM" id="MobiDB-lite"/>
    </source>
</evidence>